<keyword evidence="2" id="KW-0479">Metal-binding</keyword>
<sequence>MQPATEKHKEYLYGDEIIRLSSELVQHSQLLPSLSTEVDALLKVIASQDEEWTYCEFNKQFNPPPSPPKLPLIGNLHQLGPSAHQSFQEPSKKYGPIMLLHLGEIPTLVVSSPHMAREVLRTHDSVFASRPQFKAATILSYNHHDIAFAPYGEQRRSLRKITSMHLFSSKRVVQTFKTLREEEVLFMLNKVKEEPAASPKGIVNMRKTFYKLTNDIICHIITGESFIRDGREEKFMNMVFDSIPLLGKFNPEDIFPSLKWIGPIIGSKEQEGTRTSPSTGMAYTCRGTRGQMDQNTLLSALSIEYGGQFDLSDANTINGQPGDFMPCSSNDTFKVQVQQSKMYLLRVINAAMENEFFFAV</sequence>
<reference evidence="5" key="1">
    <citation type="submission" date="2020-01" db="EMBL/GenBank/DDBJ databases">
        <title>Genome sequence of Kobresia littledalei, the first chromosome-level genome in the family Cyperaceae.</title>
        <authorList>
            <person name="Qu G."/>
        </authorList>
    </citation>
    <scope>NUCLEOTIDE SEQUENCE</scope>
    <source>
        <strain evidence="5">C.B.Clarke</strain>
        <tissue evidence="5">Leaf</tissue>
    </source>
</reference>
<dbReference type="GO" id="GO:0004497">
    <property type="term" value="F:monooxygenase activity"/>
    <property type="evidence" value="ECO:0007669"/>
    <property type="project" value="InterPro"/>
</dbReference>
<dbReference type="Pfam" id="PF00067">
    <property type="entry name" value="p450"/>
    <property type="match status" value="1"/>
</dbReference>
<dbReference type="PANTHER" id="PTHR47955:SF14">
    <property type="entry name" value="OS01G0543600 PROTEIN"/>
    <property type="match status" value="1"/>
</dbReference>
<comment type="similarity">
    <text evidence="1">Belongs to the cytochrome P450 family.</text>
</comment>
<name>A0A833QYI3_9POAL</name>
<evidence type="ECO:0000313" key="5">
    <source>
        <dbReference type="EMBL" id="KAF3338405.1"/>
    </source>
</evidence>
<dbReference type="InterPro" id="IPR036396">
    <property type="entry name" value="Cyt_P450_sf"/>
</dbReference>
<protein>
    <submittedName>
        <fullName evidence="5">Cytochrome P450 71A1-like protein</fullName>
    </submittedName>
</protein>
<dbReference type="SUPFAM" id="SSF48264">
    <property type="entry name" value="Cytochrome P450"/>
    <property type="match status" value="1"/>
</dbReference>
<dbReference type="GO" id="GO:0005506">
    <property type="term" value="F:iron ion binding"/>
    <property type="evidence" value="ECO:0007669"/>
    <property type="project" value="InterPro"/>
</dbReference>
<evidence type="ECO:0000256" key="3">
    <source>
        <dbReference type="ARBA" id="ARBA00023004"/>
    </source>
</evidence>
<organism evidence="5 6">
    <name type="scientific">Carex littledalei</name>
    <dbReference type="NCBI Taxonomy" id="544730"/>
    <lineage>
        <taxon>Eukaryota</taxon>
        <taxon>Viridiplantae</taxon>
        <taxon>Streptophyta</taxon>
        <taxon>Embryophyta</taxon>
        <taxon>Tracheophyta</taxon>
        <taxon>Spermatophyta</taxon>
        <taxon>Magnoliopsida</taxon>
        <taxon>Liliopsida</taxon>
        <taxon>Poales</taxon>
        <taxon>Cyperaceae</taxon>
        <taxon>Cyperoideae</taxon>
        <taxon>Cariceae</taxon>
        <taxon>Carex</taxon>
        <taxon>Carex subgen. Euthyceras</taxon>
    </lineage>
</organism>
<dbReference type="OrthoDB" id="690449at2759"/>
<dbReference type="Gene3D" id="2.60.40.420">
    <property type="entry name" value="Cupredoxins - blue copper proteins"/>
    <property type="match status" value="1"/>
</dbReference>
<dbReference type="Proteomes" id="UP000623129">
    <property type="component" value="Unassembled WGS sequence"/>
</dbReference>
<evidence type="ECO:0000313" key="6">
    <source>
        <dbReference type="Proteomes" id="UP000623129"/>
    </source>
</evidence>
<keyword evidence="3" id="KW-0408">Iron</keyword>
<comment type="caution">
    <text evidence="5">The sequence shown here is derived from an EMBL/GenBank/DDBJ whole genome shotgun (WGS) entry which is preliminary data.</text>
</comment>
<dbReference type="GO" id="GO:0016705">
    <property type="term" value="F:oxidoreductase activity, acting on paired donors, with incorporation or reduction of molecular oxygen"/>
    <property type="evidence" value="ECO:0007669"/>
    <property type="project" value="InterPro"/>
</dbReference>
<dbReference type="PANTHER" id="PTHR47955">
    <property type="entry name" value="CYTOCHROME P450 FAMILY 71 PROTEIN"/>
    <property type="match status" value="1"/>
</dbReference>
<accession>A0A833QYI3</accession>
<dbReference type="AlphaFoldDB" id="A0A833QYI3"/>
<dbReference type="Pfam" id="PF00394">
    <property type="entry name" value="Cu-oxidase"/>
    <property type="match status" value="1"/>
</dbReference>
<proteinExistence type="inferred from homology"/>
<dbReference type="InterPro" id="IPR001117">
    <property type="entry name" value="Cu-oxidase_2nd"/>
</dbReference>
<evidence type="ECO:0000256" key="2">
    <source>
        <dbReference type="ARBA" id="ARBA00022723"/>
    </source>
</evidence>
<evidence type="ECO:0000256" key="1">
    <source>
        <dbReference type="ARBA" id="ARBA00010617"/>
    </source>
</evidence>
<dbReference type="InterPro" id="IPR002401">
    <property type="entry name" value="Cyt_P450_E_grp-I"/>
</dbReference>
<feature type="domain" description="Plastocyanin-like" evidence="4">
    <location>
        <begin position="311"/>
        <end position="360"/>
    </location>
</feature>
<dbReference type="Gene3D" id="1.10.630.10">
    <property type="entry name" value="Cytochrome P450"/>
    <property type="match status" value="1"/>
</dbReference>
<dbReference type="SUPFAM" id="SSF49503">
    <property type="entry name" value="Cupredoxins"/>
    <property type="match status" value="1"/>
</dbReference>
<gene>
    <name evidence="5" type="ORF">FCM35_KLT17242</name>
</gene>
<dbReference type="PRINTS" id="PR00463">
    <property type="entry name" value="EP450I"/>
</dbReference>
<keyword evidence="6" id="KW-1185">Reference proteome</keyword>
<dbReference type="EMBL" id="SWLB01000005">
    <property type="protein sequence ID" value="KAF3338405.1"/>
    <property type="molecule type" value="Genomic_DNA"/>
</dbReference>
<evidence type="ECO:0000259" key="4">
    <source>
        <dbReference type="Pfam" id="PF00394"/>
    </source>
</evidence>
<dbReference type="GO" id="GO:0020037">
    <property type="term" value="F:heme binding"/>
    <property type="evidence" value="ECO:0007669"/>
    <property type="project" value="InterPro"/>
</dbReference>
<dbReference type="InterPro" id="IPR008972">
    <property type="entry name" value="Cupredoxin"/>
</dbReference>
<dbReference type="InterPro" id="IPR001128">
    <property type="entry name" value="Cyt_P450"/>
</dbReference>